<sequence>MKSALPPRHEIGNSDAAADLYGLGVRLGFYLQALAMILYMYGDEKTYGKGLKVASGSITVSVLASWFCYASQAEFSPSEAILVLYYLMSLSFPAKYTLLNPRTIKGETIGVLTLVLTELATCAALIWTFATLVHTLPRLGTSNLTFFFAPVSLTGWFRYLALVYLVLDALSSLSSVHKIFRVLGVAWNADNITPDEENLSNETCAEISKIMQWDENQLPITIMMWLTWIFAIVAVETTLVWNDLTPLNNLQSPGQLIPFVTGIILFLDSIATPAHSKICCKTWVPNRAPMLPFLRPIS</sequence>
<gene>
    <name evidence="2" type="ORF">BO78DRAFT_457545</name>
</gene>
<dbReference type="Proteomes" id="UP000248423">
    <property type="component" value="Unassembled WGS sequence"/>
</dbReference>
<name>A0A319EMR9_ASPSB</name>
<feature type="transmembrane region" description="Helical" evidence="1">
    <location>
        <begin position="218"/>
        <end position="241"/>
    </location>
</feature>
<dbReference type="EMBL" id="KZ826317">
    <property type="protein sequence ID" value="PYI11657.1"/>
    <property type="molecule type" value="Genomic_DNA"/>
</dbReference>
<evidence type="ECO:0000313" key="3">
    <source>
        <dbReference type="Proteomes" id="UP000248423"/>
    </source>
</evidence>
<dbReference type="AlphaFoldDB" id="A0A319EMR9"/>
<organism evidence="2 3">
    <name type="scientific">Aspergillus sclerotiicarbonarius (strain CBS 121057 / IBT 28362)</name>
    <dbReference type="NCBI Taxonomy" id="1448318"/>
    <lineage>
        <taxon>Eukaryota</taxon>
        <taxon>Fungi</taxon>
        <taxon>Dikarya</taxon>
        <taxon>Ascomycota</taxon>
        <taxon>Pezizomycotina</taxon>
        <taxon>Eurotiomycetes</taxon>
        <taxon>Eurotiomycetidae</taxon>
        <taxon>Eurotiales</taxon>
        <taxon>Aspergillaceae</taxon>
        <taxon>Aspergillus</taxon>
        <taxon>Aspergillus subgen. Circumdati</taxon>
    </lineage>
</organism>
<evidence type="ECO:0000256" key="1">
    <source>
        <dbReference type="SAM" id="Phobius"/>
    </source>
</evidence>
<feature type="transmembrane region" description="Helical" evidence="1">
    <location>
        <begin position="20"/>
        <end position="41"/>
    </location>
</feature>
<keyword evidence="1" id="KW-0812">Transmembrane</keyword>
<feature type="transmembrane region" description="Helical" evidence="1">
    <location>
        <begin position="144"/>
        <end position="167"/>
    </location>
</feature>
<keyword evidence="1" id="KW-1133">Transmembrane helix</keyword>
<dbReference type="VEuPathDB" id="FungiDB:BO78DRAFT_457545"/>
<keyword evidence="1" id="KW-0472">Membrane</keyword>
<accession>A0A319EMR9</accession>
<protein>
    <submittedName>
        <fullName evidence="2">Uncharacterized protein</fullName>
    </submittedName>
</protein>
<dbReference type="STRING" id="1448318.A0A319EMR9"/>
<keyword evidence="3" id="KW-1185">Reference proteome</keyword>
<dbReference type="OrthoDB" id="3945378at2759"/>
<feature type="transmembrane region" description="Helical" evidence="1">
    <location>
        <begin position="253"/>
        <end position="271"/>
    </location>
</feature>
<evidence type="ECO:0000313" key="2">
    <source>
        <dbReference type="EMBL" id="PYI11657.1"/>
    </source>
</evidence>
<reference evidence="2 3" key="1">
    <citation type="submission" date="2018-02" db="EMBL/GenBank/DDBJ databases">
        <title>The genomes of Aspergillus section Nigri reveals drivers in fungal speciation.</title>
        <authorList>
            <consortium name="DOE Joint Genome Institute"/>
            <person name="Vesth T.C."/>
            <person name="Nybo J."/>
            <person name="Theobald S."/>
            <person name="Brandl J."/>
            <person name="Frisvad J.C."/>
            <person name="Nielsen K.F."/>
            <person name="Lyhne E.K."/>
            <person name="Kogle M.E."/>
            <person name="Kuo A."/>
            <person name="Riley R."/>
            <person name="Clum A."/>
            <person name="Nolan M."/>
            <person name="Lipzen A."/>
            <person name="Salamov A."/>
            <person name="Henrissat B."/>
            <person name="Wiebenga A."/>
            <person name="De vries R.P."/>
            <person name="Grigoriev I.V."/>
            <person name="Mortensen U.H."/>
            <person name="Andersen M.R."/>
            <person name="Baker S.E."/>
        </authorList>
    </citation>
    <scope>NUCLEOTIDE SEQUENCE [LARGE SCALE GENOMIC DNA]</scope>
    <source>
        <strain evidence="2 3">CBS 121057</strain>
    </source>
</reference>
<proteinExistence type="predicted"/>
<feature type="transmembrane region" description="Helical" evidence="1">
    <location>
        <begin position="111"/>
        <end position="132"/>
    </location>
</feature>